<comment type="caution">
    <text evidence="2">The sequence shown here is derived from an EMBL/GenBank/DDBJ whole genome shotgun (WGS) entry which is preliminary data.</text>
</comment>
<proteinExistence type="predicted"/>
<dbReference type="Proteomes" id="UP000798808">
    <property type="component" value="Unassembled WGS sequence"/>
</dbReference>
<dbReference type="RefSeq" id="WP_155175796.1">
    <property type="nucleotide sequence ID" value="NZ_BAAAFL010000016.1"/>
</dbReference>
<keyword evidence="1" id="KW-1133">Transmembrane helix</keyword>
<reference evidence="2 3" key="1">
    <citation type="submission" date="2019-02" db="EMBL/GenBank/DDBJ databases">
        <authorList>
            <person name="Goldberg S.R."/>
            <person name="Haltli B.A."/>
            <person name="Correa H."/>
            <person name="Russell K.G."/>
        </authorList>
    </citation>
    <scope>NUCLEOTIDE SEQUENCE [LARGE SCALE GENOMIC DNA]</scope>
    <source>
        <strain evidence="2 3">JCM 16186</strain>
    </source>
</reference>
<dbReference type="EMBL" id="SMLW01000661">
    <property type="protein sequence ID" value="MTI28355.1"/>
    <property type="molecule type" value="Genomic_DNA"/>
</dbReference>
<keyword evidence="1" id="KW-0812">Transmembrane</keyword>
<evidence type="ECO:0000313" key="3">
    <source>
        <dbReference type="Proteomes" id="UP000798808"/>
    </source>
</evidence>
<name>A0ABW9RZ79_9BACT</name>
<accession>A0ABW9RZ79</accession>
<gene>
    <name evidence="2" type="ORF">E1163_25585</name>
</gene>
<feature type="transmembrane region" description="Helical" evidence="1">
    <location>
        <begin position="51"/>
        <end position="67"/>
    </location>
</feature>
<evidence type="ECO:0000313" key="2">
    <source>
        <dbReference type="EMBL" id="MTI28355.1"/>
    </source>
</evidence>
<organism evidence="2 3">
    <name type="scientific">Fulvivirga kasyanovii</name>
    <dbReference type="NCBI Taxonomy" id="396812"/>
    <lineage>
        <taxon>Bacteria</taxon>
        <taxon>Pseudomonadati</taxon>
        <taxon>Bacteroidota</taxon>
        <taxon>Cytophagia</taxon>
        <taxon>Cytophagales</taxon>
        <taxon>Fulvivirgaceae</taxon>
        <taxon>Fulvivirga</taxon>
    </lineage>
</organism>
<keyword evidence="1" id="KW-0472">Membrane</keyword>
<evidence type="ECO:0000256" key="1">
    <source>
        <dbReference type="SAM" id="Phobius"/>
    </source>
</evidence>
<keyword evidence="3" id="KW-1185">Reference proteome</keyword>
<sequence length="87" mass="10223">MAKIKVKINAPAPSIETIHQYRNFNRFMDQYKKYYSTTGIRDMLYNDRKKLVYIVIIILFLMLLLFVEDLHGTGSGKHAKSKIELLD</sequence>
<protein>
    <submittedName>
        <fullName evidence="2">Uncharacterized protein</fullName>
    </submittedName>
</protein>